<evidence type="ECO:0000256" key="5">
    <source>
        <dbReference type="SAM" id="Coils"/>
    </source>
</evidence>
<evidence type="ECO:0000313" key="7">
    <source>
        <dbReference type="EMBL" id="CAD8053182.1"/>
    </source>
</evidence>
<feature type="repeat" description="WD" evidence="3">
    <location>
        <begin position="118"/>
        <end position="160"/>
    </location>
</feature>
<dbReference type="Proteomes" id="UP000692954">
    <property type="component" value="Unassembled WGS sequence"/>
</dbReference>
<dbReference type="Pfam" id="PF00400">
    <property type="entry name" value="WD40"/>
    <property type="match status" value="2"/>
</dbReference>
<feature type="domain" description="DUF1899" evidence="6">
    <location>
        <begin position="2"/>
        <end position="61"/>
    </location>
</feature>
<feature type="repeat" description="WD" evidence="3">
    <location>
        <begin position="70"/>
        <end position="105"/>
    </location>
</feature>
<dbReference type="InterPro" id="IPR019775">
    <property type="entry name" value="WD40_repeat_CS"/>
</dbReference>
<dbReference type="OrthoDB" id="1850764at2759"/>
<dbReference type="InterPro" id="IPR015048">
    <property type="entry name" value="DUF1899"/>
</dbReference>
<dbReference type="InterPro" id="IPR015505">
    <property type="entry name" value="Coronin"/>
</dbReference>
<proteinExistence type="inferred from homology"/>
<dbReference type="SMART" id="SM01167">
    <property type="entry name" value="DUF1900"/>
    <property type="match status" value="1"/>
</dbReference>
<dbReference type="PROSITE" id="PS00678">
    <property type="entry name" value="WD_REPEATS_1"/>
    <property type="match status" value="1"/>
</dbReference>
<name>A0A8S1KJW8_9CILI</name>
<comment type="caution">
    <text evidence="7">The sequence shown here is derived from an EMBL/GenBank/DDBJ whole genome shotgun (WGS) entry which is preliminary data.</text>
</comment>
<dbReference type="Pfam" id="PF08953">
    <property type="entry name" value="DUF1899"/>
    <property type="match status" value="1"/>
</dbReference>
<protein>
    <recommendedName>
        <fullName evidence="4">Coronin</fullName>
    </recommendedName>
</protein>
<keyword evidence="2 4" id="KW-0677">Repeat</keyword>
<evidence type="ECO:0000256" key="1">
    <source>
        <dbReference type="ARBA" id="ARBA00022574"/>
    </source>
</evidence>
<evidence type="ECO:0000256" key="4">
    <source>
        <dbReference type="RuleBase" id="RU280818"/>
    </source>
</evidence>
<dbReference type="PANTHER" id="PTHR10856">
    <property type="entry name" value="CORONIN"/>
    <property type="match status" value="1"/>
</dbReference>
<dbReference type="InterPro" id="IPR001680">
    <property type="entry name" value="WD40_rpt"/>
</dbReference>
<keyword evidence="5" id="KW-0175">Coiled coil</keyword>
<gene>
    <name evidence="7" type="ORF">PSON_ATCC_30995.1.T0070208</name>
</gene>
<keyword evidence="1 3" id="KW-0853">WD repeat</keyword>
<reference evidence="7" key="1">
    <citation type="submission" date="2021-01" db="EMBL/GenBank/DDBJ databases">
        <authorList>
            <consortium name="Genoscope - CEA"/>
            <person name="William W."/>
        </authorList>
    </citation>
    <scope>NUCLEOTIDE SEQUENCE</scope>
</reference>
<dbReference type="AlphaFoldDB" id="A0A8S1KJW8"/>
<dbReference type="SMART" id="SM01166">
    <property type="entry name" value="DUF1899"/>
    <property type="match status" value="1"/>
</dbReference>
<feature type="coiled-coil region" evidence="5">
    <location>
        <begin position="420"/>
        <end position="478"/>
    </location>
</feature>
<dbReference type="GO" id="GO:0007015">
    <property type="term" value="P:actin filament organization"/>
    <property type="evidence" value="ECO:0007669"/>
    <property type="project" value="TreeGrafter"/>
</dbReference>
<accession>A0A8S1KJW8</accession>
<dbReference type="SMART" id="SM00320">
    <property type="entry name" value="WD40"/>
    <property type="match status" value="4"/>
</dbReference>
<comment type="similarity">
    <text evidence="4">Belongs to the WD repeat coronin family.</text>
</comment>
<evidence type="ECO:0000313" key="8">
    <source>
        <dbReference type="Proteomes" id="UP000692954"/>
    </source>
</evidence>
<dbReference type="PROSITE" id="PS50294">
    <property type="entry name" value="WD_REPEATS_REGION"/>
    <property type="match status" value="2"/>
</dbReference>
<keyword evidence="8" id="KW-1185">Reference proteome</keyword>
<dbReference type="Pfam" id="PF16300">
    <property type="entry name" value="WD40_4"/>
    <property type="match status" value="1"/>
</dbReference>
<dbReference type="PANTHER" id="PTHR10856:SF0">
    <property type="entry name" value="CORONIN"/>
    <property type="match status" value="1"/>
</dbReference>
<evidence type="ECO:0000256" key="2">
    <source>
        <dbReference type="ARBA" id="ARBA00022737"/>
    </source>
</evidence>
<dbReference type="EMBL" id="CAJJDN010000007">
    <property type="protein sequence ID" value="CAD8053182.1"/>
    <property type="molecule type" value="Genomic_DNA"/>
</dbReference>
<sequence length="483" mass="54730">MKALRFKHLFGEEMKSKFEQVTPTSITCDSTMVKANGLYTALLWQTGGGGLVCVVKSDKPTKLPFDTPMIKGHQSTILDLDWYPFDDEYLATSSQDQNICIWKINDLVSDITEAETTLSGHDKKVNQIQWNPTSAWVLGSAAHDQTVKVWDVQAGAAQNTVYANALPYSIDWNINGSLIGSSWNDKKLKIIDPRQSTISQELNSHQGTKPQRFAWLGSTGYFLSVGFNKTQGREFSLWNLNNTSEPVHTTQIDSGSGVLYPYWDEQLKVLYLTGKGDSGIKYFEFVDGQLHFLNQYTSTKPGKSYSFFPKRALDVNNCEVNRAAKIEENALSFISFIAPRKANTFQEDLYPPCPGTQPAQSAAQFFSGQNANQVLISLRPDQQEQQQQQQQNVVFVQQPKPQQQQQQQIIQSDPQDELKISELQRTVANQQEKIQQLQNMIALLQSENQRLQQQTSQQEQLQNTIALLQSENERLQQQLSQQY</sequence>
<organism evidence="7 8">
    <name type="scientific">Paramecium sonneborni</name>
    <dbReference type="NCBI Taxonomy" id="65129"/>
    <lineage>
        <taxon>Eukaryota</taxon>
        <taxon>Sar</taxon>
        <taxon>Alveolata</taxon>
        <taxon>Ciliophora</taxon>
        <taxon>Intramacronucleata</taxon>
        <taxon>Oligohymenophorea</taxon>
        <taxon>Peniculida</taxon>
        <taxon>Parameciidae</taxon>
        <taxon>Paramecium</taxon>
    </lineage>
</organism>
<evidence type="ECO:0000259" key="6">
    <source>
        <dbReference type="SMART" id="SM01166"/>
    </source>
</evidence>
<dbReference type="GO" id="GO:0051015">
    <property type="term" value="F:actin filament binding"/>
    <property type="evidence" value="ECO:0007669"/>
    <property type="project" value="TreeGrafter"/>
</dbReference>
<evidence type="ECO:0000256" key="3">
    <source>
        <dbReference type="PROSITE-ProRule" id="PRU00221"/>
    </source>
</evidence>
<dbReference type="PROSITE" id="PS50082">
    <property type="entry name" value="WD_REPEATS_2"/>
    <property type="match status" value="2"/>
</dbReference>